<dbReference type="EMBL" id="CP027754">
    <property type="protein sequence ID" value="AZE53655.1"/>
    <property type="molecule type" value="Genomic_DNA"/>
</dbReference>
<organism evidence="1 2">
    <name type="scientific">Pseudomonas synxantha</name>
    <dbReference type="NCBI Taxonomy" id="47883"/>
    <lineage>
        <taxon>Bacteria</taxon>
        <taxon>Pseudomonadati</taxon>
        <taxon>Pseudomonadota</taxon>
        <taxon>Gammaproteobacteria</taxon>
        <taxon>Pseudomonadales</taxon>
        <taxon>Pseudomonadaceae</taxon>
        <taxon>Pseudomonas</taxon>
    </lineage>
</organism>
<reference evidence="1 2" key="1">
    <citation type="submission" date="2018-03" db="EMBL/GenBank/DDBJ databases">
        <title>Diversity of phytobeneficial traits revealed by whole-genome analysis of worldwide-isolated phenazine-producing Pseudomonas spp.</title>
        <authorList>
            <person name="Biessy A."/>
            <person name="Novinscak A."/>
            <person name="Blom J."/>
            <person name="Leger G."/>
            <person name="Thomashow L.S."/>
            <person name="Cazorla F.M."/>
            <person name="Josic D."/>
            <person name="Filion M."/>
        </authorList>
    </citation>
    <scope>NUCLEOTIDE SEQUENCE [LARGE SCALE GENOMIC DNA]</scope>
    <source>
        <strain evidence="1 2">30B</strain>
    </source>
</reference>
<gene>
    <name evidence="1" type="ORF">C4K03_1484</name>
</gene>
<evidence type="ECO:0000313" key="1">
    <source>
        <dbReference type="EMBL" id="AZE53655.1"/>
    </source>
</evidence>
<proteinExistence type="predicted"/>
<dbReference type="RefSeq" id="WP_124376708.1">
    <property type="nucleotide sequence ID" value="NZ_CP027754.1"/>
</dbReference>
<protein>
    <submittedName>
        <fullName evidence="1">Uncharacterized protein</fullName>
    </submittedName>
</protein>
<dbReference type="AlphaFoldDB" id="A0A3G7U2Q4"/>
<sequence>MTDNTELKRAASEAKNWGGEVGEGRWYTAECFKRPYFSIPDAEFIAACDPVAILALIAENERIAGDEEEASAVVERLAELLAGVSLAVRGPYLPLQRHSYHDLPERCTSLVSERDQIKGENQRQAAQFKKWQASHHANYCQVAEERDQLRAEVAGLRTGYEAYERVNAEIKAEMEVFRGLLREMRAIGNHAPAELTLRIDSAMGKGEKS</sequence>
<name>A0A3G7U2Q4_9PSED</name>
<dbReference type="Proteomes" id="UP000268696">
    <property type="component" value="Chromosome"/>
</dbReference>
<accession>A0A3G7U2Q4</accession>
<evidence type="ECO:0000313" key="2">
    <source>
        <dbReference type="Proteomes" id="UP000268696"/>
    </source>
</evidence>